<dbReference type="AlphaFoldDB" id="A0A8H7M2Y0"/>
<name>A0A8H7M2Y0_9AGAM</name>
<accession>A0A8H7M2Y0</accession>
<protein>
    <submittedName>
        <fullName evidence="1">Uncharacterized protein</fullName>
    </submittedName>
</protein>
<organism evidence="1 2">
    <name type="scientific">Rhizoctonia solani</name>
    <dbReference type="NCBI Taxonomy" id="456999"/>
    <lineage>
        <taxon>Eukaryota</taxon>
        <taxon>Fungi</taxon>
        <taxon>Dikarya</taxon>
        <taxon>Basidiomycota</taxon>
        <taxon>Agaricomycotina</taxon>
        <taxon>Agaricomycetes</taxon>
        <taxon>Cantharellales</taxon>
        <taxon>Ceratobasidiaceae</taxon>
        <taxon>Rhizoctonia</taxon>
    </lineage>
</organism>
<evidence type="ECO:0000313" key="1">
    <source>
        <dbReference type="EMBL" id="KAF8749548.1"/>
    </source>
</evidence>
<dbReference type="Proteomes" id="UP000614334">
    <property type="component" value="Unassembled WGS sequence"/>
</dbReference>
<gene>
    <name evidence="1" type="ORF">RHS01_10035</name>
</gene>
<evidence type="ECO:0000313" key="2">
    <source>
        <dbReference type="Proteomes" id="UP000614334"/>
    </source>
</evidence>
<dbReference type="EMBL" id="JACYCF010000027">
    <property type="protein sequence ID" value="KAF8749548.1"/>
    <property type="molecule type" value="Genomic_DNA"/>
</dbReference>
<proteinExistence type="predicted"/>
<reference evidence="1" key="1">
    <citation type="submission" date="2020-09" db="EMBL/GenBank/DDBJ databases">
        <title>Comparative genome analyses of four rice-infecting Rhizoctonia solani isolates reveal extensive enrichment of homogalacturonan modification genes.</title>
        <authorList>
            <person name="Lee D.-Y."/>
            <person name="Jeon J."/>
            <person name="Kim K.-T."/>
            <person name="Cheong K."/>
            <person name="Song H."/>
            <person name="Choi G."/>
            <person name="Ko J."/>
            <person name="Opiyo S.O."/>
            <person name="Zuo S."/>
            <person name="Madhav S."/>
            <person name="Lee Y.-H."/>
            <person name="Wang G.-L."/>
        </authorList>
    </citation>
    <scope>NUCLEOTIDE SEQUENCE</scope>
    <source>
        <strain evidence="1">AG1-IA B2</strain>
    </source>
</reference>
<sequence length="467" mass="52957">MSTYGLLAEEILDAENIIEAVVEAHTFLKDEDIDKLSSFDLYVRYKPSEALFAKLIERYQPIDSPREHKSLLSNAYVPMLRTIGAISQPTSLLCQLLCCVHRLLGPPGGLPSLSQSRFDSAGKPRNHFTSIPLIPQLCALFACPITSKKMRYRHEYTNNNGTIANIFDSLWYLELRDLFVVIDGISMDGTCPFKRRNNTCWPILIINYNLPEERTLIENMICVGVIPARGVAAVDVNQHQLFALRAHLLTIFGDIPALTKVLNLLTQRLLTMPILPHADCAWTHIGRWIPLLLPLHQPDGFCMDPLDLPLRDHDQCISTGLKTCPVNVHYLLHVADSIEYMGPVWCYWAFPMEQFCSFIVNSVKSRRYPYANIDERVLNRARLQVILHKYQLIDKAPFTGQNDRRNLTASSCIFIKPTLNPPSRRPTPKTKIVRYLTTSFEILSDAAEALIPDELEQWGVFVLGTGA</sequence>
<comment type="caution">
    <text evidence="1">The sequence shown here is derived from an EMBL/GenBank/DDBJ whole genome shotgun (WGS) entry which is preliminary data.</text>
</comment>